<sequence length="196" mass="23961">MGILEFNEEKNQFILSNEFVYQFTNTWKNQKKLMNELEKMSFVIAQYIKENNIDELLYMSKFQEVQALSFFSNNFENFMINLESMSSKFIDVYDFFYDTKYYPVLSYKHKVSEIIKTFMKKYGDEYENYDIVRDVMKFFRGHLRKRKNINLKFELIKKHNLIDIYKGYELMNYINLLANWNDSDCINSEELKKKMT</sequence>
<dbReference type="AlphaFoldDB" id="S5LXL0"/>
<evidence type="ECO:0000313" key="2">
    <source>
        <dbReference type="Proteomes" id="UP000014984"/>
    </source>
</evidence>
<dbReference type="Proteomes" id="UP000014984">
    <property type="component" value="Chromosome"/>
</dbReference>
<dbReference type="EMBL" id="CP005074">
    <property type="protein sequence ID" value="AGR41351.1"/>
    <property type="molecule type" value="Genomic_DNA"/>
</dbReference>
<dbReference type="PATRIC" id="fig|1276220.3.peg.757"/>
<keyword evidence="2" id="KW-1185">Reference proteome</keyword>
<accession>S5LXL0</accession>
<gene>
    <name evidence="1" type="ORF">STAIW_v1c07420</name>
</gene>
<proteinExistence type="predicted"/>
<dbReference type="KEGG" id="stai:STAIW_v1c07420"/>
<dbReference type="RefSeq" id="WP_020834490.1">
    <property type="nucleotide sequence ID" value="NC_021846.1"/>
</dbReference>
<name>S5LXL0_9MOLU</name>
<reference evidence="1 2" key="1">
    <citation type="journal article" date="2013" name="Genome Biol. Evol.">
        <title>Comparison of metabolic capacities and inference of gene content evolution in mosquito-associated Spiroplasma diminutum and S. taiwanense.</title>
        <authorList>
            <person name="Lo W.S."/>
            <person name="Ku C."/>
            <person name="Chen L.L."/>
            <person name="Chang T.H."/>
            <person name="Kuo C.H."/>
        </authorList>
    </citation>
    <scope>NUCLEOTIDE SEQUENCE [LARGE SCALE GENOMIC DNA]</scope>
    <source>
        <strain evidence="1">CT-1</strain>
    </source>
</reference>
<dbReference type="HOGENOM" id="CLU_1389465_0_0_14"/>
<organism evidence="1 2">
    <name type="scientific">Spiroplasma taiwanense CT-1</name>
    <dbReference type="NCBI Taxonomy" id="1276220"/>
    <lineage>
        <taxon>Bacteria</taxon>
        <taxon>Bacillati</taxon>
        <taxon>Mycoplasmatota</taxon>
        <taxon>Mollicutes</taxon>
        <taxon>Entomoplasmatales</taxon>
        <taxon>Spiroplasmataceae</taxon>
        <taxon>Spiroplasma</taxon>
    </lineage>
</organism>
<dbReference type="OrthoDB" id="388579at2"/>
<protein>
    <submittedName>
        <fullName evidence="1">Uncharacterized protein</fullName>
    </submittedName>
</protein>
<evidence type="ECO:0000313" key="1">
    <source>
        <dbReference type="EMBL" id="AGR41351.1"/>
    </source>
</evidence>